<name>A0A2R4CEP8_9BURK</name>
<evidence type="ECO:0000313" key="3">
    <source>
        <dbReference type="Proteomes" id="UP000240505"/>
    </source>
</evidence>
<dbReference type="PANTHER" id="PTHR42928">
    <property type="entry name" value="TRICARBOXYLATE-BINDING PROTEIN"/>
    <property type="match status" value="1"/>
</dbReference>
<organism evidence="2 3">
    <name type="scientific">Pseudoduganella armeniaca</name>
    <dbReference type="NCBI Taxonomy" id="2072590"/>
    <lineage>
        <taxon>Bacteria</taxon>
        <taxon>Pseudomonadati</taxon>
        <taxon>Pseudomonadota</taxon>
        <taxon>Betaproteobacteria</taxon>
        <taxon>Burkholderiales</taxon>
        <taxon>Oxalobacteraceae</taxon>
        <taxon>Telluria group</taxon>
        <taxon>Pseudoduganella</taxon>
    </lineage>
</organism>
<dbReference type="Pfam" id="PF03401">
    <property type="entry name" value="TctC"/>
    <property type="match status" value="1"/>
</dbReference>
<dbReference type="Gene3D" id="3.40.190.10">
    <property type="entry name" value="Periplasmic binding protein-like II"/>
    <property type="match status" value="1"/>
</dbReference>
<dbReference type="InterPro" id="IPR042100">
    <property type="entry name" value="Bug_dom1"/>
</dbReference>
<accession>A0A2R4CEP8</accession>
<evidence type="ECO:0000256" key="1">
    <source>
        <dbReference type="ARBA" id="ARBA00006987"/>
    </source>
</evidence>
<dbReference type="RefSeq" id="WP_107143441.1">
    <property type="nucleotide sequence ID" value="NZ_CP028324.1"/>
</dbReference>
<comment type="similarity">
    <text evidence="1">Belongs to the UPF0065 (bug) family.</text>
</comment>
<proteinExistence type="inferred from homology"/>
<sequence length="350" mass="36791">MRKPSTTSWSACRATIPASATPSVAPWSASSTGSDVRAAFIALLGAASTAGAAECIVPSKPGGAMDLTCKLVRDGLRQMPETAQSPMRLSYAPGGIGAVAWHSLVSGRRGDGNTLVAFSGGSLLNLAQGKFGKAKPGDVRWVAALGADYGMIAVRGDSPFHSLADLVAALKRDPAKVLIGVSGTIGSQDWLKMALLVRTAGIDPKVLRFVALEGGGEAFTAMQANYVQVVSGDASEAHLMAANGKVRVLAVLSEQRLPGELALVPTAREQGYDVVWPTIRGVWMGPQASDADYRRWVQTFDRMMASPDFARLRTAAGLYPLTLTGPALTDYVQKAVDDYGKRASQLGLMR</sequence>
<keyword evidence="3" id="KW-1185">Reference proteome</keyword>
<dbReference type="PIRSF" id="PIRSF017082">
    <property type="entry name" value="YflP"/>
    <property type="match status" value="1"/>
</dbReference>
<dbReference type="OrthoDB" id="9780943at2"/>
<dbReference type="PANTHER" id="PTHR42928:SF3">
    <property type="entry name" value="UPF0065 PROTEIN YFLP"/>
    <property type="match status" value="1"/>
</dbReference>
<dbReference type="InterPro" id="IPR005064">
    <property type="entry name" value="BUG"/>
</dbReference>
<dbReference type="Proteomes" id="UP000240505">
    <property type="component" value="Chromosome"/>
</dbReference>
<evidence type="ECO:0000313" key="2">
    <source>
        <dbReference type="EMBL" id="AVR98104.1"/>
    </source>
</evidence>
<reference evidence="2 3" key="1">
    <citation type="submission" date="2018-03" db="EMBL/GenBank/DDBJ databases">
        <title>Massilia armeniaca sp. nov., isolated from desert soil.</title>
        <authorList>
            <person name="Huang H."/>
            <person name="Ren M."/>
        </authorList>
    </citation>
    <scope>NUCLEOTIDE SEQUENCE [LARGE SCALE GENOMIC DNA]</scope>
    <source>
        <strain evidence="2 3">ZMN-3</strain>
    </source>
</reference>
<dbReference type="EMBL" id="CP028324">
    <property type="protein sequence ID" value="AVR98104.1"/>
    <property type="molecule type" value="Genomic_DNA"/>
</dbReference>
<dbReference type="SUPFAM" id="SSF53850">
    <property type="entry name" value="Periplasmic binding protein-like II"/>
    <property type="match status" value="1"/>
</dbReference>
<dbReference type="KEGG" id="masz:C9I28_22535"/>
<dbReference type="CDD" id="cd07012">
    <property type="entry name" value="PBP2_Bug_TTT"/>
    <property type="match status" value="1"/>
</dbReference>
<dbReference type="AlphaFoldDB" id="A0A2R4CEP8"/>
<gene>
    <name evidence="2" type="ORF">C9I28_22535</name>
</gene>
<protein>
    <submittedName>
        <fullName evidence="2">Tricarboxylate transporter</fullName>
    </submittedName>
</protein>
<dbReference type="Gene3D" id="3.40.190.150">
    <property type="entry name" value="Bordetella uptake gene, domain 1"/>
    <property type="match status" value="1"/>
</dbReference>